<name>A0A239ITH4_9NOCA</name>
<proteinExistence type="predicted"/>
<evidence type="ECO:0008006" key="4">
    <source>
        <dbReference type="Google" id="ProtNLM"/>
    </source>
</evidence>
<dbReference type="Proteomes" id="UP000198327">
    <property type="component" value="Unassembled WGS sequence"/>
</dbReference>
<dbReference type="AlphaFoldDB" id="A0A239ITH4"/>
<reference evidence="3" key="1">
    <citation type="submission" date="2017-06" db="EMBL/GenBank/DDBJ databases">
        <authorList>
            <person name="Varghese N."/>
            <person name="Submissions S."/>
        </authorList>
    </citation>
    <scope>NUCLEOTIDE SEQUENCE [LARGE SCALE GENOMIC DNA]</scope>
    <source>
        <strain evidence="3">JCM 23211</strain>
    </source>
</reference>
<dbReference type="STRING" id="398843.A3K89_10415"/>
<dbReference type="InterPro" id="IPR036465">
    <property type="entry name" value="vWFA_dom_sf"/>
</dbReference>
<feature type="compositionally biased region" description="Basic and acidic residues" evidence="1">
    <location>
        <begin position="229"/>
        <end position="240"/>
    </location>
</feature>
<feature type="region of interest" description="Disordered" evidence="1">
    <location>
        <begin position="220"/>
        <end position="240"/>
    </location>
</feature>
<sequence>MSVPLGMVRAIIFTAPVPTHLLQEDPLTNPQLSLVAALLDRSGSMHTIADDTRGGFDSFIAKERAQEGDTVVTLAQFDDRYELVYSSNPIDEVPPLVLEPRASTALYDGIGRLITDVGVELAALPEDQRPGSVTVLVMTDGHENASREWTNVAVRQLIEQQERDYQWDFVFLGANIDAVNVGTDLGFAPDKSMTYMSTTVGVTAAFDSVASYQDRKRATIMGAPPARGFSEEDRRRARGE</sequence>
<evidence type="ECO:0000256" key="1">
    <source>
        <dbReference type="SAM" id="MobiDB-lite"/>
    </source>
</evidence>
<accession>A0A239ITH4</accession>
<gene>
    <name evidence="2" type="ORF">SAMN05421642_107192</name>
</gene>
<keyword evidence="3" id="KW-1185">Reference proteome</keyword>
<organism evidence="2 3">
    <name type="scientific">Rhodococcoides kyotonense</name>
    <dbReference type="NCBI Taxonomy" id="398843"/>
    <lineage>
        <taxon>Bacteria</taxon>
        <taxon>Bacillati</taxon>
        <taxon>Actinomycetota</taxon>
        <taxon>Actinomycetes</taxon>
        <taxon>Mycobacteriales</taxon>
        <taxon>Nocardiaceae</taxon>
        <taxon>Rhodococcoides</taxon>
    </lineage>
</organism>
<dbReference type="SUPFAM" id="SSF53300">
    <property type="entry name" value="vWA-like"/>
    <property type="match status" value="1"/>
</dbReference>
<dbReference type="EMBL" id="FZOW01000007">
    <property type="protein sequence ID" value="SNS96333.1"/>
    <property type="molecule type" value="Genomic_DNA"/>
</dbReference>
<dbReference type="Gene3D" id="3.40.50.410">
    <property type="entry name" value="von Willebrand factor, type A domain"/>
    <property type="match status" value="1"/>
</dbReference>
<evidence type="ECO:0000313" key="2">
    <source>
        <dbReference type="EMBL" id="SNS96333.1"/>
    </source>
</evidence>
<evidence type="ECO:0000313" key="3">
    <source>
        <dbReference type="Proteomes" id="UP000198327"/>
    </source>
</evidence>
<protein>
    <recommendedName>
        <fullName evidence="4">VWFA domain-containing protein</fullName>
    </recommendedName>
</protein>